<keyword evidence="2 8" id="KW-0812">Transmembrane</keyword>
<feature type="transmembrane region" description="Helical" evidence="9">
    <location>
        <begin position="215"/>
        <end position="243"/>
    </location>
</feature>
<feature type="transmembrane region" description="Helical" evidence="9">
    <location>
        <begin position="161"/>
        <end position="182"/>
    </location>
</feature>
<evidence type="ECO:0000256" key="4">
    <source>
        <dbReference type="ARBA" id="ARBA00023040"/>
    </source>
</evidence>
<dbReference type="EMBL" id="JAKKPZ010000002">
    <property type="protein sequence ID" value="KAI1726614.1"/>
    <property type="molecule type" value="Genomic_DNA"/>
</dbReference>
<dbReference type="GO" id="GO:0042923">
    <property type="term" value="F:neuropeptide binding"/>
    <property type="evidence" value="ECO:0007669"/>
    <property type="project" value="TreeGrafter"/>
</dbReference>
<keyword evidence="12" id="KW-1185">Reference proteome</keyword>
<dbReference type="GO" id="GO:0005886">
    <property type="term" value="C:plasma membrane"/>
    <property type="evidence" value="ECO:0007669"/>
    <property type="project" value="TreeGrafter"/>
</dbReference>
<keyword evidence="3 9" id="KW-1133">Transmembrane helix</keyword>
<evidence type="ECO:0000256" key="2">
    <source>
        <dbReference type="ARBA" id="ARBA00022692"/>
    </source>
</evidence>
<evidence type="ECO:0000313" key="12">
    <source>
        <dbReference type="Proteomes" id="UP001201812"/>
    </source>
</evidence>
<dbReference type="Gene3D" id="1.20.1070.10">
    <property type="entry name" value="Rhodopsin 7-helix transmembrane proteins"/>
    <property type="match status" value="1"/>
</dbReference>
<feature type="transmembrane region" description="Helical" evidence="9">
    <location>
        <begin position="274"/>
        <end position="295"/>
    </location>
</feature>
<dbReference type="PROSITE" id="PS00237">
    <property type="entry name" value="G_PROTEIN_RECEP_F1_1"/>
    <property type="match status" value="1"/>
</dbReference>
<evidence type="ECO:0000259" key="10">
    <source>
        <dbReference type="PROSITE" id="PS50262"/>
    </source>
</evidence>
<dbReference type="InterPro" id="IPR017452">
    <property type="entry name" value="GPCR_Rhodpsn_7TM"/>
</dbReference>
<keyword evidence="7 8" id="KW-0807">Transducer</keyword>
<keyword evidence="5 9" id="KW-0472">Membrane</keyword>
<feature type="transmembrane region" description="Helical" evidence="9">
    <location>
        <begin position="47"/>
        <end position="71"/>
    </location>
</feature>
<feature type="transmembrane region" description="Helical" evidence="9">
    <location>
        <begin position="129"/>
        <end position="149"/>
    </location>
</feature>
<evidence type="ECO:0000256" key="7">
    <source>
        <dbReference type="ARBA" id="ARBA00023224"/>
    </source>
</evidence>
<gene>
    <name evidence="11" type="ORF">DdX_03336</name>
</gene>
<reference evidence="11" key="1">
    <citation type="submission" date="2022-01" db="EMBL/GenBank/DDBJ databases">
        <title>Genome Sequence Resource for Two Populations of Ditylenchus destructor, the Migratory Endoparasitic Phytonematode.</title>
        <authorList>
            <person name="Zhang H."/>
            <person name="Lin R."/>
            <person name="Xie B."/>
        </authorList>
    </citation>
    <scope>NUCLEOTIDE SEQUENCE</scope>
    <source>
        <strain evidence="11">BazhouSP</strain>
    </source>
</reference>
<dbReference type="InterPro" id="IPR000276">
    <property type="entry name" value="GPCR_Rhodpsn"/>
</dbReference>
<sequence length="392" mass="44668">MPTELPSRRGPSAEVWPSFLWRNHSGEHCTPIQAQIPEKVDHLEFQLIFTALYLFIWLCAIVGNVAVIYVVSLKQVKLSSVRSVFIVSLAMSDLVMSLTSLPITAVSIFTRDWVFPRLFCNLMGVFQGGSVFVNSFTLTSIAVDRYILIRHPAAEAISLRGAILIILLIWIVGYSFALPVGIFSSVEVFKPLCGLFCDEFWPDADDLGVSRWRKIYGIVVLLVQFGLPAVISSLCYCSIGRIIRNQIEKRKRHQIMLQDNQERLQNRKSRSNRMMLTMVMGLVLAWLPMNLINLWRDFDDVGSSEWYSLIFALCHATAMTSAVWNPIIYSWFNPQFKQTLRSSLKARERRITVKRQSSARPVACCRKLSAKRQEVIPTESSRLVPKEVSQES</sequence>
<dbReference type="PROSITE" id="PS50262">
    <property type="entry name" value="G_PROTEIN_RECEP_F1_2"/>
    <property type="match status" value="1"/>
</dbReference>
<comment type="caution">
    <text evidence="11">The sequence shown here is derived from an EMBL/GenBank/DDBJ whole genome shotgun (WGS) entry which is preliminary data.</text>
</comment>
<evidence type="ECO:0000256" key="8">
    <source>
        <dbReference type="RuleBase" id="RU000688"/>
    </source>
</evidence>
<dbReference type="Pfam" id="PF00001">
    <property type="entry name" value="7tm_1"/>
    <property type="match status" value="1"/>
</dbReference>
<dbReference type="CDD" id="cd15203">
    <property type="entry name" value="7tmA_NPYR-like"/>
    <property type="match status" value="1"/>
</dbReference>
<feature type="domain" description="G-protein coupled receptors family 1 profile" evidence="10">
    <location>
        <begin position="63"/>
        <end position="329"/>
    </location>
</feature>
<accession>A0AAD4NG23</accession>
<feature type="transmembrane region" description="Helical" evidence="9">
    <location>
        <begin position="83"/>
        <end position="109"/>
    </location>
</feature>
<evidence type="ECO:0000256" key="9">
    <source>
        <dbReference type="SAM" id="Phobius"/>
    </source>
</evidence>
<dbReference type="SUPFAM" id="SSF81321">
    <property type="entry name" value="Family A G protein-coupled receptor-like"/>
    <property type="match status" value="1"/>
</dbReference>
<dbReference type="PANTHER" id="PTHR24235:SF18">
    <property type="entry name" value="G-PROTEIN COUPLED RECEPTORS FAMILY 1 PROFILE DOMAIN-CONTAINING PROTEIN"/>
    <property type="match status" value="1"/>
</dbReference>
<evidence type="ECO:0000256" key="6">
    <source>
        <dbReference type="ARBA" id="ARBA00023170"/>
    </source>
</evidence>
<proteinExistence type="inferred from homology"/>
<dbReference type="PANTHER" id="PTHR24235">
    <property type="entry name" value="NEUROPEPTIDE Y RECEPTOR"/>
    <property type="match status" value="1"/>
</dbReference>
<evidence type="ECO:0000256" key="1">
    <source>
        <dbReference type="ARBA" id="ARBA00004141"/>
    </source>
</evidence>
<evidence type="ECO:0000256" key="5">
    <source>
        <dbReference type="ARBA" id="ARBA00023136"/>
    </source>
</evidence>
<protein>
    <submittedName>
        <fullName evidence="11">7 transmembrane receptor (Rhodopsin family) domain-containing protein</fullName>
    </submittedName>
</protein>
<dbReference type="GO" id="GO:0043005">
    <property type="term" value="C:neuron projection"/>
    <property type="evidence" value="ECO:0007669"/>
    <property type="project" value="TreeGrafter"/>
</dbReference>
<dbReference type="PRINTS" id="PR00237">
    <property type="entry name" value="GPCRRHODOPSN"/>
</dbReference>
<keyword evidence="6 8" id="KW-0675">Receptor</keyword>
<evidence type="ECO:0000313" key="11">
    <source>
        <dbReference type="EMBL" id="KAI1726614.1"/>
    </source>
</evidence>
<keyword evidence="4 8" id="KW-0297">G-protein coupled receptor</keyword>
<feature type="transmembrane region" description="Helical" evidence="9">
    <location>
        <begin position="307"/>
        <end position="332"/>
    </location>
</feature>
<organism evidence="11 12">
    <name type="scientific">Ditylenchus destructor</name>
    <dbReference type="NCBI Taxonomy" id="166010"/>
    <lineage>
        <taxon>Eukaryota</taxon>
        <taxon>Metazoa</taxon>
        <taxon>Ecdysozoa</taxon>
        <taxon>Nematoda</taxon>
        <taxon>Chromadorea</taxon>
        <taxon>Rhabditida</taxon>
        <taxon>Tylenchina</taxon>
        <taxon>Tylenchomorpha</taxon>
        <taxon>Sphaerularioidea</taxon>
        <taxon>Anguinidae</taxon>
        <taxon>Anguininae</taxon>
        <taxon>Ditylenchus</taxon>
    </lineage>
</organism>
<name>A0AAD4NG23_9BILA</name>
<dbReference type="Proteomes" id="UP001201812">
    <property type="component" value="Unassembled WGS sequence"/>
</dbReference>
<evidence type="ECO:0000256" key="3">
    <source>
        <dbReference type="ARBA" id="ARBA00022989"/>
    </source>
</evidence>
<comment type="similarity">
    <text evidence="8">Belongs to the G-protein coupled receptor 1 family.</text>
</comment>
<comment type="subcellular location">
    <subcellularLocation>
        <location evidence="1">Membrane</location>
        <topology evidence="1">Multi-pass membrane protein</topology>
    </subcellularLocation>
</comment>
<dbReference type="AlphaFoldDB" id="A0AAD4NG23"/>
<dbReference type="GO" id="GO:0008188">
    <property type="term" value="F:neuropeptide receptor activity"/>
    <property type="evidence" value="ECO:0007669"/>
    <property type="project" value="TreeGrafter"/>
</dbReference>